<dbReference type="Proteomes" id="UP000326759">
    <property type="component" value="Unassembled WGS sequence"/>
</dbReference>
<keyword evidence="6" id="KW-1185">Reference proteome</keyword>
<dbReference type="EMBL" id="SEYY01003954">
    <property type="protein sequence ID" value="KAB7504024.1"/>
    <property type="molecule type" value="Genomic_DNA"/>
</dbReference>
<keyword evidence="3" id="KW-0539">Nucleus</keyword>
<evidence type="ECO:0000313" key="5">
    <source>
        <dbReference type="EMBL" id="KAB7504024.1"/>
    </source>
</evidence>
<evidence type="ECO:0000256" key="2">
    <source>
        <dbReference type="ARBA" id="ARBA00010878"/>
    </source>
</evidence>
<evidence type="ECO:0000256" key="1">
    <source>
        <dbReference type="ARBA" id="ARBA00004604"/>
    </source>
</evidence>
<evidence type="ECO:0000256" key="4">
    <source>
        <dbReference type="SAM" id="MobiDB-lite"/>
    </source>
</evidence>
<feature type="compositionally biased region" description="Basic and acidic residues" evidence="4">
    <location>
        <begin position="31"/>
        <end position="40"/>
    </location>
</feature>
<name>A0A5N5TBJ6_9CRUS</name>
<dbReference type="InterPro" id="IPR008999">
    <property type="entry name" value="Actin-crosslinking"/>
</dbReference>
<evidence type="ECO:0000313" key="6">
    <source>
        <dbReference type="Proteomes" id="UP000326759"/>
    </source>
</evidence>
<dbReference type="SUPFAM" id="SSF50405">
    <property type="entry name" value="Actin-crosslinking proteins"/>
    <property type="match status" value="1"/>
</dbReference>
<dbReference type="GO" id="GO:0071013">
    <property type="term" value="C:catalytic step 2 spliceosome"/>
    <property type="evidence" value="ECO:0007669"/>
    <property type="project" value="TreeGrafter"/>
</dbReference>
<proteinExistence type="inferred from homology"/>
<gene>
    <name evidence="5" type="primary">frg1</name>
    <name evidence="5" type="ORF">Anas_00874</name>
</gene>
<dbReference type="GO" id="GO:0055120">
    <property type="term" value="C:striated muscle dense body"/>
    <property type="evidence" value="ECO:0007669"/>
    <property type="project" value="TreeGrafter"/>
</dbReference>
<evidence type="ECO:0000256" key="3">
    <source>
        <dbReference type="ARBA" id="ARBA00023242"/>
    </source>
</evidence>
<dbReference type="CDD" id="cd23338">
    <property type="entry name" value="beta-trefoil_FSCN_FRG1"/>
    <property type="match status" value="1"/>
</dbReference>
<comment type="subcellular location">
    <subcellularLocation>
        <location evidence="1">Nucleus</location>
        <location evidence="1">Nucleolus</location>
    </subcellularLocation>
</comment>
<dbReference type="PANTHER" id="PTHR12928:SF0">
    <property type="entry name" value="FSHD REGION GENE 1"/>
    <property type="match status" value="1"/>
</dbReference>
<dbReference type="Pfam" id="PF06229">
    <property type="entry name" value="FRG1"/>
    <property type="match status" value="1"/>
</dbReference>
<dbReference type="InterPro" id="IPR010414">
    <property type="entry name" value="FRG1"/>
</dbReference>
<accession>A0A5N5TBJ6</accession>
<feature type="region of interest" description="Disordered" evidence="4">
    <location>
        <begin position="214"/>
        <end position="240"/>
    </location>
</feature>
<comment type="similarity">
    <text evidence="2">Belongs to the FRG1 family.</text>
</comment>
<dbReference type="GO" id="GO:0005730">
    <property type="term" value="C:nucleolus"/>
    <property type="evidence" value="ECO:0007669"/>
    <property type="project" value="UniProtKB-SubCell"/>
</dbReference>
<comment type="caution">
    <text evidence="5">The sequence shown here is derived from an EMBL/GenBank/DDBJ whole genome shotgun (WGS) entry which is preliminary data.</text>
</comment>
<dbReference type="OrthoDB" id="5539371at2759"/>
<sequence>MSEYKRVKTGKLTFKGEKSSHKKQKSKKRKAELDEPDNKDHDMLKHGGWWKASSYDDVKGSVAIQFGSTPVYVKALNHGLFTLGALHEEAFKSGYGKYLSVDSKGRVTGVADAIGPREHWEPVFQDNKLALLGANDCFLGVDDEDNVIAKNSKATGEEMVAIRCISERDKEQCDQSEEMDKGKLKEVELGYVKMFQKFQDKRIKINPDGRAELKDAKTKGKLHESLLDRRSKMKADRYCK</sequence>
<feature type="region of interest" description="Disordered" evidence="4">
    <location>
        <begin position="1"/>
        <end position="40"/>
    </location>
</feature>
<dbReference type="Gene3D" id="2.80.10.50">
    <property type="match status" value="1"/>
</dbReference>
<feature type="compositionally biased region" description="Basic residues" evidence="4">
    <location>
        <begin position="20"/>
        <end position="30"/>
    </location>
</feature>
<dbReference type="PANTHER" id="PTHR12928">
    <property type="entry name" value="FRG1 PROTEIN"/>
    <property type="match status" value="1"/>
</dbReference>
<dbReference type="AlphaFoldDB" id="A0A5N5TBJ6"/>
<dbReference type="GO" id="GO:0051015">
    <property type="term" value="F:actin filament binding"/>
    <property type="evidence" value="ECO:0007669"/>
    <property type="project" value="TreeGrafter"/>
</dbReference>
<organism evidence="5 6">
    <name type="scientific">Armadillidium nasatum</name>
    <dbReference type="NCBI Taxonomy" id="96803"/>
    <lineage>
        <taxon>Eukaryota</taxon>
        <taxon>Metazoa</taxon>
        <taxon>Ecdysozoa</taxon>
        <taxon>Arthropoda</taxon>
        <taxon>Crustacea</taxon>
        <taxon>Multicrustacea</taxon>
        <taxon>Malacostraca</taxon>
        <taxon>Eumalacostraca</taxon>
        <taxon>Peracarida</taxon>
        <taxon>Isopoda</taxon>
        <taxon>Oniscidea</taxon>
        <taxon>Crinocheta</taxon>
        <taxon>Armadillidiidae</taxon>
        <taxon>Armadillidium</taxon>
    </lineage>
</organism>
<protein>
    <submittedName>
        <fullName evidence="5">Protein FRG1</fullName>
    </submittedName>
</protein>
<reference evidence="5 6" key="1">
    <citation type="journal article" date="2019" name="PLoS Biol.">
        <title>Sex chromosomes control vertical transmission of feminizing Wolbachia symbionts in an isopod.</title>
        <authorList>
            <person name="Becking T."/>
            <person name="Chebbi M.A."/>
            <person name="Giraud I."/>
            <person name="Moumen B."/>
            <person name="Laverre T."/>
            <person name="Caubet Y."/>
            <person name="Peccoud J."/>
            <person name="Gilbert C."/>
            <person name="Cordaux R."/>
        </authorList>
    </citation>
    <scope>NUCLEOTIDE SEQUENCE [LARGE SCALE GENOMIC DNA]</scope>
    <source>
        <strain evidence="5">ANa2</strain>
        <tissue evidence="5">Whole body excluding digestive tract and cuticle</tissue>
    </source>
</reference>